<proteinExistence type="predicted"/>
<keyword evidence="1" id="KW-1133">Transmembrane helix</keyword>
<name>A0A3E1QCF1_9FLAO</name>
<reference evidence="2 3" key="1">
    <citation type="journal article" date="2007" name="Int. J. Syst. Evol. Microbiol.">
        <title>Marixanthomonas ophiurae gen. nov., sp. nov., a marine bacterium of the family Flavobacteriaceae isolated from a deep-sea brittle star.</title>
        <authorList>
            <person name="Romanenko L.A."/>
            <person name="Uchino M."/>
            <person name="Frolova G.M."/>
            <person name="Mikhailov V.V."/>
        </authorList>
    </citation>
    <scope>NUCLEOTIDE SEQUENCE [LARGE SCALE GENOMIC DNA]</scope>
    <source>
        <strain evidence="2 3">KMM 3046</strain>
    </source>
</reference>
<dbReference type="Proteomes" id="UP000261082">
    <property type="component" value="Unassembled WGS sequence"/>
</dbReference>
<evidence type="ECO:0000313" key="3">
    <source>
        <dbReference type="Proteomes" id="UP000261082"/>
    </source>
</evidence>
<dbReference type="AlphaFoldDB" id="A0A3E1QCF1"/>
<sequence>MEHKEDIGTLFERKLQNKKVKPKSNLWKKIDVSLTQRAKKQKKTYWSWGVVTGILIIAGIVFSSIISESNDKPPKQSNSLAAPIQDNFKTDKKPTISKVDSVEKEVTKNVIDTTSKNLNNLDKTTINTADRKSSEFKEIRAEKDFDSFRKKTVYRYYNSKDSTTIETTNKALIDSIVTLDTINVKIDSTN</sequence>
<organism evidence="2 3">
    <name type="scientific">Marixanthomonas ophiurae</name>
    <dbReference type="NCBI Taxonomy" id="387659"/>
    <lineage>
        <taxon>Bacteria</taxon>
        <taxon>Pseudomonadati</taxon>
        <taxon>Bacteroidota</taxon>
        <taxon>Flavobacteriia</taxon>
        <taxon>Flavobacteriales</taxon>
        <taxon>Flavobacteriaceae</taxon>
        <taxon>Marixanthomonas</taxon>
    </lineage>
</organism>
<comment type="caution">
    <text evidence="2">The sequence shown here is derived from an EMBL/GenBank/DDBJ whole genome shotgun (WGS) entry which is preliminary data.</text>
</comment>
<dbReference type="OrthoDB" id="1453736at2"/>
<keyword evidence="3" id="KW-1185">Reference proteome</keyword>
<feature type="transmembrane region" description="Helical" evidence="1">
    <location>
        <begin position="45"/>
        <end position="66"/>
    </location>
</feature>
<dbReference type="RefSeq" id="WP_117158869.1">
    <property type="nucleotide sequence ID" value="NZ_QVID01000001.1"/>
</dbReference>
<keyword evidence="1" id="KW-0472">Membrane</keyword>
<dbReference type="EMBL" id="QVID01000001">
    <property type="protein sequence ID" value="RFN59808.1"/>
    <property type="molecule type" value="Genomic_DNA"/>
</dbReference>
<keyword evidence="1" id="KW-0812">Transmembrane</keyword>
<evidence type="ECO:0000313" key="2">
    <source>
        <dbReference type="EMBL" id="RFN59808.1"/>
    </source>
</evidence>
<gene>
    <name evidence="2" type="ORF">DZ858_07085</name>
</gene>
<evidence type="ECO:0000256" key="1">
    <source>
        <dbReference type="SAM" id="Phobius"/>
    </source>
</evidence>
<accession>A0A3E1QCF1</accession>
<protein>
    <submittedName>
        <fullName evidence="2">Uncharacterized protein</fullName>
    </submittedName>
</protein>